<reference evidence="10" key="1">
    <citation type="submission" date="2016-07" db="EMBL/GenBank/DDBJ databases">
        <authorList>
            <person name="Florea S."/>
            <person name="Webb J.S."/>
            <person name="Jaromczyk J."/>
            <person name="Schardl C.L."/>
        </authorList>
    </citation>
    <scope>NUCLEOTIDE SEQUENCE [LARGE SCALE GENOMIC DNA]</scope>
    <source>
        <strain evidence="10">MIT 01-6242</strain>
    </source>
</reference>
<keyword evidence="1 5" id="KW-0963">Cytoplasm</keyword>
<evidence type="ECO:0000256" key="5">
    <source>
        <dbReference type="HAMAP-Rule" id="MF_00378"/>
    </source>
</evidence>
<proteinExistence type="inferred from homology"/>
<keyword evidence="3 5" id="KW-0378">Hydrolase</keyword>
<dbReference type="KEGG" id="het:BBW65_07250"/>
<dbReference type="InterPro" id="IPR025824">
    <property type="entry name" value="OB-fold_nuc-bd_dom"/>
</dbReference>
<dbReference type="RefSeq" id="WP_066341508.1">
    <property type="nucleotide sequence ID" value="NZ_CP016503.1"/>
</dbReference>
<dbReference type="PANTHER" id="PTHR30008">
    <property type="entry name" value="EXODEOXYRIBONUCLEASE 7 LARGE SUBUNIT"/>
    <property type="match status" value="1"/>
</dbReference>
<comment type="similarity">
    <text evidence="5 6">Belongs to the XseA family.</text>
</comment>
<comment type="subcellular location">
    <subcellularLocation>
        <location evidence="5 6">Cytoplasm</location>
    </subcellularLocation>
</comment>
<feature type="domain" description="Exonuclease VII large subunit C-terminal" evidence="7">
    <location>
        <begin position="125"/>
        <end position="396"/>
    </location>
</feature>
<dbReference type="Gene3D" id="2.40.50.1010">
    <property type="match status" value="1"/>
</dbReference>
<keyword evidence="10" id="KW-1185">Reference proteome</keyword>
<dbReference type="EC" id="3.1.11.6" evidence="5"/>
<feature type="domain" description="OB-fold nucleic acid binding" evidence="8">
    <location>
        <begin position="6"/>
        <end position="98"/>
    </location>
</feature>
<dbReference type="GO" id="GO:0006308">
    <property type="term" value="P:DNA catabolic process"/>
    <property type="evidence" value="ECO:0007669"/>
    <property type="project" value="UniProtKB-UniRule"/>
</dbReference>
<dbReference type="CDD" id="cd04489">
    <property type="entry name" value="ExoVII_LU_OBF"/>
    <property type="match status" value="1"/>
</dbReference>
<evidence type="ECO:0000256" key="6">
    <source>
        <dbReference type="RuleBase" id="RU004355"/>
    </source>
</evidence>
<dbReference type="OrthoDB" id="9802795at2"/>
<dbReference type="PANTHER" id="PTHR30008:SF0">
    <property type="entry name" value="EXODEOXYRIBONUCLEASE 7 LARGE SUBUNIT"/>
    <property type="match status" value="1"/>
</dbReference>
<evidence type="ECO:0000313" key="10">
    <source>
        <dbReference type="Proteomes" id="UP000092884"/>
    </source>
</evidence>
<evidence type="ECO:0000256" key="2">
    <source>
        <dbReference type="ARBA" id="ARBA00022722"/>
    </source>
</evidence>
<dbReference type="Pfam" id="PF02601">
    <property type="entry name" value="Exonuc_VII_L"/>
    <property type="match status" value="1"/>
</dbReference>
<dbReference type="STRING" id="222136.BBW65_07250"/>
<dbReference type="GO" id="GO:0003676">
    <property type="term" value="F:nucleic acid binding"/>
    <property type="evidence" value="ECO:0007669"/>
    <property type="project" value="InterPro"/>
</dbReference>
<evidence type="ECO:0000256" key="4">
    <source>
        <dbReference type="ARBA" id="ARBA00022839"/>
    </source>
</evidence>
<accession>A0A1B1U743</accession>
<comment type="catalytic activity">
    <reaction evidence="5 6">
        <text>Exonucleolytic cleavage in either 5'- to 3'- or 3'- to 5'-direction to yield nucleoside 5'-phosphates.</text>
        <dbReference type="EC" id="3.1.11.6"/>
    </reaction>
</comment>
<evidence type="ECO:0000259" key="7">
    <source>
        <dbReference type="Pfam" id="PF02601"/>
    </source>
</evidence>
<gene>
    <name evidence="5" type="primary">xseA</name>
    <name evidence="9" type="ORF">BBW65_07250</name>
</gene>
<dbReference type="HAMAP" id="MF_00378">
    <property type="entry name" value="Exonuc_7_L"/>
    <property type="match status" value="1"/>
</dbReference>
<dbReference type="InterPro" id="IPR020579">
    <property type="entry name" value="Exonuc_VII_lsu_C"/>
</dbReference>
<dbReference type="EMBL" id="CP016503">
    <property type="protein sequence ID" value="ANV98603.1"/>
    <property type="molecule type" value="Genomic_DNA"/>
</dbReference>
<dbReference type="InterPro" id="IPR003753">
    <property type="entry name" value="Exonuc_VII_L"/>
</dbReference>
<dbReference type="Proteomes" id="UP000092884">
    <property type="component" value="Chromosome"/>
</dbReference>
<dbReference type="GO" id="GO:0009318">
    <property type="term" value="C:exodeoxyribonuclease VII complex"/>
    <property type="evidence" value="ECO:0007669"/>
    <property type="project" value="UniProtKB-UniRule"/>
</dbReference>
<dbReference type="GO" id="GO:0005737">
    <property type="term" value="C:cytoplasm"/>
    <property type="evidence" value="ECO:0007669"/>
    <property type="project" value="UniProtKB-SubCell"/>
</dbReference>
<dbReference type="AlphaFoldDB" id="A0A1B1U743"/>
<protein>
    <recommendedName>
        <fullName evidence="5">Exodeoxyribonuclease 7 large subunit</fullName>
        <ecNumber evidence="5">3.1.11.6</ecNumber>
    </recommendedName>
    <alternativeName>
        <fullName evidence="5">Exodeoxyribonuclease VII large subunit</fullName>
        <shortName evidence="5">Exonuclease VII large subunit</shortName>
    </alternativeName>
</protein>
<evidence type="ECO:0000313" key="9">
    <source>
        <dbReference type="EMBL" id="ANV98603.1"/>
    </source>
</evidence>
<evidence type="ECO:0000256" key="3">
    <source>
        <dbReference type="ARBA" id="ARBA00022801"/>
    </source>
</evidence>
<comment type="function">
    <text evidence="5">Bidirectionally degrades single-stranded DNA into large acid-insoluble oligonucleotides, which are then degraded further into small acid-soluble oligonucleotides.</text>
</comment>
<keyword evidence="4 5" id="KW-0269">Exonuclease</keyword>
<organism evidence="9 10">
    <name type="scientific">Helicobacter enhydrae</name>
    <dbReference type="NCBI Taxonomy" id="222136"/>
    <lineage>
        <taxon>Bacteria</taxon>
        <taxon>Pseudomonadati</taxon>
        <taxon>Campylobacterota</taxon>
        <taxon>Epsilonproteobacteria</taxon>
        <taxon>Campylobacterales</taxon>
        <taxon>Helicobacteraceae</taxon>
        <taxon>Helicobacter</taxon>
    </lineage>
</organism>
<evidence type="ECO:0000259" key="8">
    <source>
        <dbReference type="Pfam" id="PF13742"/>
    </source>
</evidence>
<dbReference type="NCBIfam" id="TIGR00237">
    <property type="entry name" value="xseA"/>
    <property type="match status" value="1"/>
</dbReference>
<name>A0A1B1U743_9HELI</name>
<comment type="subunit">
    <text evidence="5">Heterooligomer composed of large and small subunits.</text>
</comment>
<sequence>MEHRPLSVFQLNSQIKSILEDTFLSVCVEGEISNITHHSSGHIYFNIKDSQSAIACVLFRGNAQFVDIALKNGLQVIVYGGISVYPPRGNYQILCKKIIASDIGNLFLQYEQLKHTLQAKGYFDTKKPIPAFPKRVILITSSTGAALQDMLRVAQSRWNLLEFLILDTLMQGENAKYQVAQHIAYADTLQADVIVLARGGGSMQDLWTFNEECVADAIFQAQTPIVSAIGHQSDVLLSDFVADLRAPTPSACIEMILPQQTQWLYKIADLRDFLSHKIEAVLQSKTSTLQAMLDYYRLCSYEEKLKNQHKTIEQLRKLLDAKMHFVLQEKLAQLLLLAPLKTLNPIKIQEQILNNLSESFKLCDPTKHCHNGYAQITQNGRITALQHLKLDTPFELTNSETSKKAQLLPED</sequence>
<dbReference type="Pfam" id="PF13742">
    <property type="entry name" value="tRNA_anti_2"/>
    <property type="match status" value="1"/>
</dbReference>
<keyword evidence="2 5" id="KW-0540">Nuclease</keyword>
<evidence type="ECO:0000256" key="1">
    <source>
        <dbReference type="ARBA" id="ARBA00022490"/>
    </source>
</evidence>
<dbReference type="GO" id="GO:0008855">
    <property type="term" value="F:exodeoxyribonuclease VII activity"/>
    <property type="evidence" value="ECO:0007669"/>
    <property type="project" value="UniProtKB-UniRule"/>
</dbReference>